<dbReference type="AlphaFoldDB" id="E0RRB1"/>
<protein>
    <recommendedName>
        <fullName evidence="1">PilZ domain-containing protein</fullName>
    </recommendedName>
</protein>
<evidence type="ECO:0000259" key="1">
    <source>
        <dbReference type="Pfam" id="PF07238"/>
    </source>
</evidence>
<feature type="domain" description="PilZ" evidence="1">
    <location>
        <begin position="12"/>
        <end position="131"/>
    </location>
</feature>
<gene>
    <name evidence="2" type="ordered locus">STHERM_c21590</name>
</gene>
<dbReference type="GO" id="GO:0035438">
    <property type="term" value="F:cyclic-di-GMP binding"/>
    <property type="evidence" value="ECO:0007669"/>
    <property type="project" value="InterPro"/>
</dbReference>
<dbReference type="PaxDb" id="665571-STHERM_c21590"/>
<dbReference type="EMBL" id="CP001698">
    <property type="protein sequence ID" value="ADN03088.1"/>
    <property type="molecule type" value="Genomic_DNA"/>
</dbReference>
<name>E0RRB1_WINT6</name>
<dbReference type="Proteomes" id="UP000001296">
    <property type="component" value="Chromosome"/>
</dbReference>
<accession>E0RRB1</accession>
<organism evidence="2 3">
    <name type="scientific">Winmispira thermophila (strain ATCC 49972 / DSM 6192 / RI 19.B1)</name>
    <name type="common">Spirochaeta thermophila</name>
    <dbReference type="NCBI Taxonomy" id="665571"/>
    <lineage>
        <taxon>Bacteria</taxon>
        <taxon>Pseudomonadati</taxon>
        <taxon>Spirochaetota</taxon>
        <taxon>Spirochaetia</taxon>
        <taxon>Winmispirales</taxon>
        <taxon>Winmispiraceae</taxon>
        <taxon>Winmispira</taxon>
    </lineage>
</organism>
<reference key="1">
    <citation type="submission" date="2009-08" db="EMBL/GenBank/DDBJ databases">
        <title>The genome sequence of Spirochaeta thermophila DSM6192.</title>
        <authorList>
            <person name="Angelov A."/>
            <person name="Mientus M."/>
            <person name="Wittenberg S."/>
            <person name="Lehmann R."/>
            <person name="Liesegang H."/>
            <person name="Daniel R."/>
            <person name="Liebl W."/>
        </authorList>
    </citation>
    <scope>NUCLEOTIDE SEQUENCE</scope>
    <source>
        <strain>DSM 6192</strain>
    </source>
</reference>
<proteinExistence type="predicted"/>
<sequence>MSEEARVADGRERRRFPRVSLELKVGYELAHWKEDDPAAVHHPVYVRTRDVSLGGVGLADVIHIDRHAFHQLLTGKRKVRLEIHLPGREEPLYCFARLVWGHEPEGDVVRRAGFAFIDVSPLFFHELSSFIEAHLSGKASHGERQGSGE</sequence>
<evidence type="ECO:0000313" key="2">
    <source>
        <dbReference type="EMBL" id="ADN03088.1"/>
    </source>
</evidence>
<evidence type="ECO:0000313" key="3">
    <source>
        <dbReference type="Proteomes" id="UP000001296"/>
    </source>
</evidence>
<dbReference type="HOGENOM" id="CLU_1748519_0_0_12"/>
<dbReference type="Pfam" id="PF07238">
    <property type="entry name" value="PilZ"/>
    <property type="match status" value="1"/>
</dbReference>
<reference evidence="2 3" key="2">
    <citation type="journal article" date="2010" name="J. Bacteriol.">
        <title>Genome sequence of the polysaccharide-degrading, thermophilic anaerobe Spirochaeta thermophila DSM 6192.</title>
        <authorList>
            <person name="Angelov A."/>
            <person name="Liebl S."/>
            <person name="Ballschmiter M."/>
            <person name="Bomeke M."/>
            <person name="Lehmann R."/>
            <person name="Liesegang H."/>
            <person name="Daniel R."/>
            <person name="Liebl W."/>
        </authorList>
    </citation>
    <scope>NUCLEOTIDE SEQUENCE [LARGE SCALE GENOMIC DNA]</scope>
    <source>
        <strain evidence="3">ATCC 49972 / DSM 6192 / RI 19.B1</strain>
    </source>
</reference>
<dbReference type="InterPro" id="IPR009875">
    <property type="entry name" value="PilZ_domain"/>
</dbReference>
<dbReference type="Gene3D" id="2.40.10.220">
    <property type="entry name" value="predicted glycosyltransferase like domains"/>
    <property type="match status" value="1"/>
</dbReference>
<dbReference type="KEGG" id="sta:STHERM_c21590"/>
<dbReference type="SUPFAM" id="SSF141371">
    <property type="entry name" value="PilZ domain-like"/>
    <property type="match status" value="1"/>
</dbReference>